<feature type="domain" description="Acyltransferase 3" evidence="3">
    <location>
        <begin position="58"/>
        <end position="374"/>
    </location>
</feature>
<accession>A0A370BH94</accession>
<dbReference type="AlphaFoldDB" id="A0A370BH94"/>
<protein>
    <submittedName>
        <fullName evidence="4">Acyltransferase</fullName>
    </submittedName>
</protein>
<dbReference type="OrthoDB" id="5171428at2"/>
<keyword evidence="2" id="KW-1133">Transmembrane helix</keyword>
<dbReference type="InterPro" id="IPR002656">
    <property type="entry name" value="Acyl_transf_3_dom"/>
</dbReference>
<evidence type="ECO:0000256" key="1">
    <source>
        <dbReference type="SAM" id="MobiDB-lite"/>
    </source>
</evidence>
<evidence type="ECO:0000313" key="4">
    <source>
        <dbReference type="EMBL" id="RDG38755.1"/>
    </source>
</evidence>
<feature type="compositionally biased region" description="Low complexity" evidence="1">
    <location>
        <begin position="14"/>
        <end position="30"/>
    </location>
</feature>
<dbReference type="EMBL" id="QQNA01000046">
    <property type="protein sequence ID" value="RDG38755.1"/>
    <property type="molecule type" value="Genomic_DNA"/>
</dbReference>
<gene>
    <name evidence="4" type="ORF">DVH02_07620</name>
</gene>
<keyword evidence="2" id="KW-0472">Membrane</keyword>
<feature type="transmembrane region" description="Helical" evidence="2">
    <location>
        <begin position="167"/>
        <end position="188"/>
    </location>
</feature>
<keyword evidence="5" id="KW-1185">Reference proteome</keyword>
<dbReference type="GO" id="GO:0016747">
    <property type="term" value="F:acyltransferase activity, transferring groups other than amino-acyl groups"/>
    <property type="evidence" value="ECO:0007669"/>
    <property type="project" value="InterPro"/>
</dbReference>
<feature type="transmembrane region" description="Helical" evidence="2">
    <location>
        <begin position="195"/>
        <end position="212"/>
    </location>
</feature>
<keyword evidence="4" id="KW-0012">Acyltransferase</keyword>
<name>A0A370BH94_9ACTN</name>
<evidence type="ECO:0000256" key="2">
    <source>
        <dbReference type="SAM" id="Phobius"/>
    </source>
</evidence>
<keyword evidence="4" id="KW-0808">Transferase</keyword>
<feature type="transmembrane region" description="Helical" evidence="2">
    <location>
        <begin position="79"/>
        <end position="99"/>
    </location>
</feature>
<keyword evidence="2" id="KW-0812">Transmembrane</keyword>
<feature type="transmembrane region" description="Helical" evidence="2">
    <location>
        <begin position="218"/>
        <end position="236"/>
    </location>
</feature>
<feature type="compositionally biased region" description="Basic residues" evidence="1">
    <location>
        <begin position="1"/>
        <end position="13"/>
    </location>
</feature>
<feature type="transmembrane region" description="Helical" evidence="2">
    <location>
        <begin position="248"/>
        <end position="267"/>
    </location>
</feature>
<evidence type="ECO:0000259" key="3">
    <source>
        <dbReference type="Pfam" id="PF01757"/>
    </source>
</evidence>
<feature type="region of interest" description="Disordered" evidence="1">
    <location>
        <begin position="1"/>
        <end position="30"/>
    </location>
</feature>
<dbReference type="Pfam" id="PF01757">
    <property type="entry name" value="Acyl_transf_3"/>
    <property type="match status" value="1"/>
</dbReference>
<reference evidence="4 5" key="1">
    <citation type="submission" date="2018-07" db="EMBL/GenBank/DDBJ databases">
        <title>Streptomyces species from bats.</title>
        <authorList>
            <person name="Dunlap C."/>
        </authorList>
    </citation>
    <scope>NUCLEOTIDE SEQUENCE [LARGE SCALE GENOMIC DNA]</scope>
    <source>
        <strain evidence="4 5">AC230</strain>
    </source>
</reference>
<organism evidence="4 5">
    <name type="scientific">Streptomyces corynorhini</name>
    <dbReference type="NCBI Taxonomy" id="2282652"/>
    <lineage>
        <taxon>Bacteria</taxon>
        <taxon>Bacillati</taxon>
        <taxon>Actinomycetota</taxon>
        <taxon>Actinomycetes</taxon>
        <taxon>Kitasatosporales</taxon>
        <taxon>Streptomycetaceae</taxon>
        <taxon>Streptomyces</taxon>
    </lineage>
</organism>
<feature type="transmembrane region" description="Helical" evidence="2">
    <location>
        <begin position="358"/>
        <end position="378"/>
    </location>
</feature>
<comment type="caution">
    <text evidence="4">The sequence shown here is derived from an EMBL/GenBank/DDBJ whole genome shotgun (WGS) entry which is preliminary data.</text>
</comment>
<proteinExistence type="predicted"/>
<evidence type="ECO:0000313" key="5">
    <source>
        <dbReference type="Proteomes" id="UP000253741"/>
    </source>
</evidence>
<sequence length="391" mass="42781">MAGAHRRAAHRRAAPSGAPSGAPSAVRPVASSGTSSAAPFGAPSGAPSVAPSGAGRDRYFDALRAFALVRVVAYHTFEWPWLGFVFPSMGVMFALAGSLMARSLERPAARVVRSRLRRLLVPLWVFGAVLGVAMAKHGWLPGADALYWVLPVGDPPGDAWGEQAWAVLWYLRTYLWFVLLSPVLLRVLRLAPLPVLLLSLVPVVLFETVWSVPDGRLGSALSDLSVFLFCWLLGFAHRDGVLDRLRPAAVLAAAAPLMAAGAWWAFGHRVDGTYDLDDIPLAQALWSAGFVLPLLRFRPDFGWLARRPVADRIVSVFNARAVTVYLWHEVALMASVPLIDLMWDVPAFERDLPLDSMWFQFGIAWVLIALAVALFGWVEDVAAKRRPRLLP</sequence>
<feature type="transmembrane region" description="Helical" evidence="2">
    <location>
        <begin position="119"/>
        <end position="139"/>
    </location>
</feature>
<dbReference type="Proteomes" id="UP000253741">
    <property type="component" value="Unassembled WGS sequence"/>
</dbReference>